<dbReference type="GO" id="GO:0005737">
    <property type="term" value="C:cytoplasm"/>
    <property type="evidence" value="ECO:0007669"/>
    <property type="project" value="UniProtKB-SubCell"/>
</dbReference>
<sequence>MSQDDDSLCNSAYQYFKCAKPLDFSYRNLVSLEGIRHSQELPIPIFLNGNEKPLPLRVRGAPKKSSKSNRYRTGSFWLNKNYLKNVNGLRNLADRLFEMADYLSWLDLSDNNLTTISDEFLLFPNLSMLYLHKNNIHDVVDAYKLRNLKKLRTLTLHKNPMCGTPCYRSTVIHFLPNIRKLDNVVVVRSEREQERKTLDKDVRVRLTNAYPEDFPCTLVSSKMR</sequence>
<dbReference type="SUPFAM" id="SSF52058">
    <property type="entry name" value="L domain-like"/>
    <property type="match status" value="1"/>
</dbReference>
<dbReference type="InterPro" id="IPR032675">
    <property type="entry name" value="LRR_dom_sf"/>
</dbReference>
<keyword evidence="3" id="KW-0963">Cytoplasm</keyword>
<dbReference type="InterPro" id="IPR001611">
    <property type="entry name" value="Leu-rich_rpt"/>
</dbReference>
<dbReference type="Pfam" id="PF14580">
    <property type="entry name" value="LRR_9"/>
    <property type="match status" value="1"/>
</dbReference>
<evidence type="ECO:0000256" key="1">
    <source>
        <dbReference type="ARBA" id="ARBA00004496"/>
    </source>
</evidence>
<keyword evidence="4" id="KW-0433">Leucine-rich repeat</keyword>
<comment type="subcellular location">
    <subcellularLocation>
        <location evidence="1">Cytoplasm</location>
    </subcellularLocation>
</comment>
<keyword evidence="7" id="KW-1185">Reference proteome</keyword>
<dbReference type="PROSITE" id="PS51450">
    <property type="entry name" value="LRR"/>
    <property type="match status" value="1"/>
</dbReference>
<evidence type="ECO:0000256" key="2">
    <source>
        <dbReference type="ARBA" id="ARBA00014223"/>
    </source>
</evidence>
<dbReference type="AlphaFoldDB" id="A0A6G0YMW9"/>
<accession>A0A6G0YMW9</accession>
<reference evidence="6 7" key="1">
    <citation type="submission" date="2019-08" db="EMBL/GenBank/DDBJ databases">
        <title>Whole genome of Aphis craccivora.</title>
        <authorList>
            <person name="Voronova N.V."/>
            <person name="Shulinski R.S."/>
            <person name="Bandarenka Y.V."/>
            <person name="Zhorov D.G."/>
            <person name="Warner D."/>
        </authorList>
    </citation>
    <scope>NUCLEOTIDE SEQUENCE [LARGE SCALE GENOMIC DNA]</scope>
    <source>
        <strain evidence="6">180601</strain>
        <tissue evidence="6">Whole Body</tissue>
    </source>
</reference>
<evidence type="ECO:0000256" key="5">
    <source>
        <dbReference type="ARBA" id="ARBA00022737"/>
    </source>
</evidence>
<dbReference type="PANTHER" id="PTHR46545:SF1">
    <property type="entry name" value="LEUCINE-RICH REPEAT-CONTAINING PROTEIN 51"/>
    <property type="match status" value="1"/>
</dbReference>
<name>A0A6G0YMW9_APHCR</name>
<evidence type="ECO:0000313" key="7">
    <source>
        <dbReference type="Proteomes" id="UP000478052"/>
    </source>
</evidence>
<dbReference type="PANTHER" id="PTHR46545">
    <property type="entry name" value="LEUCINE-RICH REPEAT-CONTAINING PROTEIN 51"/>
    <property type="match status" value="1"/>
</dbReference>
<evidence type="ECO:0000256" key="4">
    <source>
        <dbReference type="ARBA" id="ARBA00022614"/>
    </source>
</evidence>
<comment type="caution">
    <text evidence="6">The sequence shown here is derived from an EMBL/GenBank/DDBJ whole genome shotgun (WGS) entry which is preliminary data.</text>
</comment>
<proteinExistence type="predicted"/>
<dbReference type="OrthoDB" id="676979at2759"/>
<evidence type="ECO:0000313" key="6">
    <source>
        <dbReference type="EMBL" id="KAF0758713.1"/>
    </source>
</evidence>
<protein>
    <recommendedName>
        <fullName evidence="2">Leucine-rich repeat-containing protein 51</fullName>
    </recommendedName>
</protein>
<evidence type="ECO:0000256" key="3">
    <source>
        <dbReference type="ARBA" id="ARBA00022490"/>
    </source>
</evidence>
<dbReference type="EMBL" id="VUJU01003226">
    <property type="protein sequence ID" value="KAF0758713.1"/>
    <property type="molecule type" value="Genomic_DNA"/>
</dbReference>
<dbReference type="Gene3D" id="3.80.10.10">
    <property type="entry name" value="Ribonuclease Inhibitor"/>
    <property type="match status" value="1"/>
</dbReference>
<gene>
    <name evidence="6" type="ORF">FWK35_00011392</name>
</gene>
<organism evidence="6 7">
    <name type="scientific">Aphis craccivora</name>
    <name type="common">Cowpea aphid</name>
    <dbReference type="NCBI Taxonomy" id="307492"/>
    <lineage>
        <taxon>Eukaryota</taxon>
        <taxon>Metazoa</taxon>
        <taxon>Ecdysozoa</taxon>
        <taxon>Arthropoda</taxon>
        <taxon>Hexapoda</taxon>
        <taxon>Insecta</taxon>
        <taxon>Pterygota</taxon>
        <taxon>Neoptera</taxon>
        <taxon>Paraneoptera</taxon>
        <taxon>Hemiptera</taxon>
        <taxon>Sternorrhyncha</taxon>
        <taxon>Aphidomorpha</taxon>
        <taxon>Aphidoidea</taxon>
        <taxon>Aphididae</taxon>
        <taxon>Aphidini</taxon>
        <taxon>Aphis</taxon>
        <taxon>Aphis</taxon>
    </lineage>
</organism>
<dbReference type="Proteomes" id="UP000478052">
    <property type="component" value="Unassembled WGS sequence"/>
</dbReference>
<keyword evidence="5" id="KW-0677">Repeat</keyword>